<dbReference type="Proteomes" id="UP001626550">
    <property type="component" value="Unassembled WGS sequence"/>
</dbReference>
<dbReference type="AlphaFoldDB" id="A0ABD2PJD5"/>
<keyword evidence="2" id="KW-1185">Reference proteome</keyword>
<proteinExistence type="predicted"/>
<sequence length="114" mass="12194">MLLQCLLASPGVVHTVVSPTSFRAEYRRAGSGSSLLARPVKLQVDLIRASTGPSAVAFNLPPERELYAVNFQLLSDLITPSLSIAGPTRRFKRLCEQLQAALLTTSATKPSNGS</sequence>
<protein>
    <submittedName>
        <fullName evidence="1">Serine/threonine-protein kinase brsk1</fullName>
    </submittedName>
</protein>
<organism evidence="1 2">
    <name type="scientific">Cichlidogyrus casuarinus</name>
    <dbReference type="NCBI Taxonomy" id="1844966"/>
    <lineage>
        <taxon>Eukaryota</taxon>
        <taxon>Metazoa</taxon>
        <taxon>Spiralia</taxon>
        <taxon>Lophotrochozoa</taxon>
        <taxon>Platyhelminthes</taxon>
        <taxon>Monogenea</taxon>
        <taxon>Monopisthocotylea</taxon>
        <taxon>Dactylogyridea</taxon>
        <taxon>Ancyrocephalidae</taxon>
        <taxon>Cichlidogyrus</taxon>
    </lineage>
</organism>
<gene>
    <name evidence="1" type="primary">BRSK1</name>
    <name evidence="1" type="ORF">Ciccas_013923</name>
</gene>
<dbReference type="EMBL" id="JBJKFK010007054">
    <property type="protein sequence ID" value="KAL3307560.1"/>
    <property type="molecule type" value="Genomic_DNA"/>
</dbReference>
<dbReference type="GO" id="GO:0016301">
    <property type="term" value="F:kinase activity"/>
    <property type="evidence" value="ECO:0007669"/>
    <property type="project" value="UniProtKB-KW"/>
</dbReference>
<evidence type="ECO:0000313" key="1">
    <source>
        <dbReference type="EMBL" id="KAL3307560.1"/>
    </source>
</evidence>
<keyword evidence="1" id="KW-0808">Transferase</keyword>
<evidence type="ECO:0000313" key="2">
    <source>
        <dbReference type="Proteomes" id="UP001626550"/>
    </source>
</evidence>
<keyword evidence="1" id="KW-0418">Kinase</keyword>
<name>A0ABD2PJD5_9PLAT</name>
<reference evidence="1 2" key="1">
    <citation type="submission" date="2024-11" db="EMBL/GenBank/DDBJ databases">
        <title>Adaptive evolution of stress response genes in parasites aligns with host niche diversity.</title>
        <authorList>
            <person name="Hahn C."/>
            <person name="Resl P."/>
        </authorList>
    </citation>
    <scope>NUCLEOTIDE SEQUENCE [LARGE SCALE GENOMIC DNA]</scope>
    <source>
        <strain evidence="1">EGGRZ-B1_66</strain>
        <tissue evidence="1">Body</tissue>
    </source>
</reference>
<dbReference type="Pfam" id="PF21122">
    <property type="entry name" value="KA1_BRSK"/>
    <property type="match status" value="1"/>
</dbReference>
<accession>A0ABD2PJD5</accession>
<comment type="caution">
    <text evidence="1">The sequence shown here is derived from an EMBL/GenBank/DDBJ whole genome shotgun (WGS) entry which is preliminary data.</text>
</comment>
<feature type="non-terminal residue" evidence="1">
    <location>
        <position position="114"/>
    </location>
</feature>